<protein>
    <recommendedName>
        <fullName evidence="6">Phosphate transport system permease protein</fullName>
    </recommendedName>
</protein>
<feature type="transmembrane region" description="Helical" evidence="5">
    <location>
        <begin position="30"/>
        <end position="49"/>
    </location>
</feature>
<evidence type="ECO:0000313" key="8">
    <source>
        <dbReference type="EMBL" id="NNF06811.1"/>
    </source>
</evidence>
<comment type="caution">
    <text evidence="8">The sequence shown here is derived from an EMBL/GenBank/DDBJ whole genome shotgun (WGS) entry which is preliminary data.</text>
</comment>
<dbReference type="NCBIfam" id="TIGR02138">
    <property type="entry name" value="phosphate_pstC"/>
    <property type="match status" value="1"/>
</dbReference>
<comment type="function">
    <text evidence="6">Part of the binding-protein-dependent transport system for phosphate; probably responsible for the translocation of the substrate across the membrane.</text>
</comment>
<feature type="transmembrane region" description="Helical" evidence="5">
    <location>
        <begin position="206"/>
        <end position="227"/>
    </location>
</feature>
<keyword evidence="4 5" id="KW-0472">Membrane</keyword>
<feature type="domain" description="ABC transmembrane type-1" evidence="7">
    <location>
        <begin position="86"/>
        <end position="298"/>
    </location>
</feature>
<gene>
    <name evidence="8" type="primary">pstC</name>
    <name evidence="8" type="ORF">HKN21_08620</name>
</gene>
<dbReference type="GO" id="GO:0006817">
    <property type="term" value="P:phosphate ion transport"/>
    <property type="evidence" value="ECO:0007669"/>
    <property type="project" value="UniProtKB-KW"/>
</dbReference>
<reference evidence="8 9" key="1">
    <citation type="submission" date="2020-03" db="EMBL/GenBank/DDBJ databases">
        <title>Metabolic flexibility allows generalist bacteria to become dominant in a frequently disturbed ecosystem.</title>
        <authorList>
            <person name="Chen Y.-J."/>
            <person name="Leung P.M."/>
            <person name="Bay S.K."/>
            <person name="Hugenholtz P."/>
            <person name="Kessler A.J."/>
            <person name="Shelley G."/>
            <person name="Waite D.W."/>
            <person name="Cook P.L."/>
            <person name="Greening C."/>
        </authorList>
    </citation>
    <scope>NUCLEOTIDE SEQUENCE [LARGE SCALE GENOMIC DNA]</scope>
    <source>
        <strain evidence="8">SS_bin_28</strain>
    </source>
</reference>
<feature type="transmembrane region" description="Helical" evidence="5">
    <location>
        <begin position="126"/>
        <end position="150"/>
    </location>
</feature>
<proteinExistence type="inferred from homology"/>
<dbReference type="GO" id="GO:0005315">
    <property type="term" value="F:phosphate transmembrane transporter activity"/>
    <property type="evidence" value="ECO:0007669"/>
    <property type="project" value="InterPro"/>
</dbReference>
<evidence type="ECO:0000313" key="9">
    <source>
        <dbReference type="Proteomes" id="UP000547674"/>
    </source>
</evidence>
<dbReference type="SUPFAM" id="SSF161098">
    <property type="entry name" value="MetI-like"/>
    <property type="match status" value="1"/>
</dbReference>
<feature type="transmembrane region" description="Helical" evidence="5">
    <location>
        <begin position="82"/>
        <end position="105"/>
    </location>
</feature>
<comment type="similarity">
    <text evidence="6">Belongs to the binding-protein-dependent transport system permease family. CysTW subfamily.</text>
</comment>
<dbReference type="Proteomes" id="UP000547674">
    <property type="component" value="Unassembled WGS sequence"/>
</dbReference>
<keyword evidence="3 5" id="KW-1133">Transmembrane helix</keyword>
<keyword evidence="6" id="KW-1003">Cell membrane</keyword>
<dbReference type="GO" id="GO:0005886">
    <property type="term" value="C:plasma membrane"/>
    <property type="evidence" value="ECO:0007669"/>
    <property type="project" value="UniProtKB-SubCell"/>
</dbReference>
<dbReference type="PANTHER" id="PTHR42727:SF1">
    <property type="entry name" value="PHOSPHATE TRANSPORT SYSTEM PERMEASE"/>
    <property type="match status" value="1"/>
</dbReference>
<dbReference type="InterPro" id="IPR035906">
    <property type="entry name" value="MetI-like_sf"/>
</dbReference>
<dbReference type="PROSITE" id="PS50928">
    <property type="entry name" value="ABC_TM1"/>
    <property type="match status" value="1"/>
</dbReference>
<dbReference type="InterPro" id="IPR000515">
    <property type="entry name" value="MetI-like"/>
</dbReference>
<comment type="subcellular location">
    <subcellularLocation>
        <location evidence="5">Cell membrane</location>
        <topology evidence="5">Multi-pass membrane protein</topology>
    </subcellularLocation>
    <subcellularLocation>
        <location evidence="1">Membrane</location>
        <topology evidence="1">Multi-pass membrane protein</topology>
    </subcellularLocation>
</comment>
<organism evidence="8 9">
    <name type="scientific">Eiseniibacteriota bacterium</name>
    <dbReference type="NCBI Taxonomy" id="2212470"/>
    <lineage>
        <taxon>Bacteria</taxon>
        <taxon>Candidatus Eiseniibacteriota</taxon>
    </lineage>
</organism>
<accession>A0A7Y2E7W2</accession>
<evidence type="ECO:0000256" key="3">
    <source>
        <dbReference type="ARBA" id="ARBA00022989"/>
    </source>
</evidence>
<keyword evidence="5" id="KW-0813">Transport</keyword>
<dbReference type="Pfam" id="PF00528">
    <property type="entry name" value="BPD_transp_1"/>
    <property type="match status" value="1"/>
</dbReference>
<keyword evidence="6" id="KW-0592">Phosphate transport</keyword>
<dbReference type="CDD" id="cd06261">
    <property type="entry name" value="TM_PBP2"/>
    <property type="match status" value="1"/>
</dbReference>
<name>A0A7Y2E7W2_UNCEI</name>
<dbReference type="EMBL" id="JABDJR010000339">
    <property type="protein sequence ID" value="NNF06811.1"/>
    <property type="molecule type" value="Genomic_DNA"/>
</dbReference>
<dbReference type="Gene3D" id="1.10.3720.10">
    <property type="entry name" value="MetI-like"/>
    <property type="match status" value="1"/>
</dbReference>
<dbReference type="InterPro" id="IPR011864">
    <property type="entry name" value="Phosphate_PstC"/>
</dbReference>
<evidence type="ECO:0000256" key="2">
    <source>
        <dbReference type="ARBA" id="ARBA00022692"/>
    </source>
</evidence>
<evidence type="ECO:0000259" key="7">
    <source>
        <dbReference type="PROSITE" id="PS50928"/>
    </source>
</evidence>
<keyword evidence="2 5" id="KW-0812">Transmembrane</keyword>
<evidence type="ECO:0000256" key="5">
    <source>
        <dbReference type="RuleBase" id="RU363032"/>
    </source>
</evidence>
<dbReference type="AlphaFoldDB" id="A0A7Y2E7W2"/>
<feature type="transmembrane region" description="Helical" evidence="5">
    <location>
        <begin position="162"/>
        <end position="185"/>
    </location>
</feature>
<evidence type="ECO:0000256" key="4">
    <source>
        <dbReference type="ARBA" id="ARBA00023136"/>
    </source>
</evidence>
<dbReference type="PANTHER" id="PTHR42727">
    <property type="entry name" value="PHOSPHATE TRANSPORT SYSTEM PERMEASE PROTEIN"/>
    <property type="match status" value="1"/>
</dbReference>
<feature type="transmembrane region" description="Helical" evidence="5">
    <location>
        <begin position="280"/>
        <end position="302"/>
    </location>
</feature>
<evidence type="ECO:0000256" key="6">
    <source>
        <dbReference type="RuleBase" id="RU363054"/>
    </source>
</evidence>
<evidence type="ECO:0000256" key="1">
    <source>
        <dbReference type="ARBA" id="ARBA00004141"/>
    </source>
</evidence>
<sequence length="310" mass="33119">MAQKPPGTSTSDRFKEKASRKWKEQSIRGLLFLSALVSVATTIGIVLILSKETFGFFQHVSLAEFLFGTKWTPLLEPRHFGVLPLLCGTFLIVIGASLLAIPVGLTSAIYLSEYAPDKTRRTLKPILEVLAGIPTVVYGYFALSFITPLLSKVLPATQVFNALSASIVVGIMILPMVASLCDDALRAVPDSLRSGAYALGATHFEVSTRVVVPSALSGVVASFVLAISRAIGETMAVTLAAGATPKLTLNPLESIQTMTAYIVQVSLGDTPAGTVEYQTIFAVGALLFAITLGANLIAHMVLKRFREVYE</sequence>